<dbReference type="EMBL" id="CP006696">
    <property type="protein sequence ID" value="AIC11095.1"/>
    <property type="molecule type" value="Genomic_DNA"/>
</dbReference>
<accession>A0A060H707</accession>
<protein>
    <submittedName>
        <fullName evidence="1">Uncharacterized protein</fullName>
    </submittedName>
</protein>
<dbReference type="RefSeq" id="WP_024748599.1">
    <property type="nucleotide sequence ID" value="NZ_CP006696.1"/>
</dbReference>
<dbReference type="HOGENOM" id="CLU_2637273_0_0_6"/>
<reference evidence="1 2" key="1">
    <citation type="submission" date="2013-08" db="EMBL/GenBank/DDBJ databases">
        <authorList>
            <person name="Stouthamer R."/>
            <person name="Nunney L."/>
        </authorList>
    </citation>
    <scope>NUCLEOTIDE SEQUENCE [LARGE SCALE GENOMIC DNA]</scope>
    <source>
        <strain evidence="2">ann-1</strain>
    </source>
</reference>
<sequence>MQRDPLPKEQDVGRCIASITDVLTLVSLHWTTQHLKLIRLKEEQESDMRDFLDLMERFKKGIEELGALHSQQFPPRK</sequence>
<dbReference type="PATRIC" id="fig|155920.8.peg.1075"/>
<gene>
    <name evidence="1" type="ORF">D934_04465</name>
</gene>
<dbReference type="KEGG" id="xfs:D934_04465"/>
<proteinExistence type="predicted"/>
<evidence type="ECO:0000313" key="1">
    <source>
        <dbReference type="EMBL" id="AIC11095.1"/>
    </source>
</evidence>
<dbReference type="AlphaFoldDB" id="A0A060H707"/>
<name>A0A060H707_XYLFS</name>
<evidence type="ECO:0000313" key="2">
    <source>
        <dbReference type="Proteomes" id="UP000027215"/>
    </source>
</evidence>
<dbReference type="Proteomes" id="UP000027215">
    <property type="component" value="Chromosome"/>
</dbReference>
<organism evidence="1 2">
    <name type="scientific">Xylella fastidiosa subsp. sandyi Ann-1</name>
    <dbReference type="NCBI Taxonomy" id="155920"/>
    <lineage>
        <taxon>Bacteria</taxon>
        <taxon>Pseudomonadati</taxon>
        <taxon>Pseudomonadota</taxon>
        <taxon>Gammaproteobacteria</taxon>
        <taxon>Lysobacterales</taxon>
        <taxon>Lysobacteraceae</taxon>
        <taxon>Xylella</taxon>
    </lineage>
</organism>